<organism evidence="1 2">
    <name type="scientific">Tetranychus urticae</name>
    <name type="common">Two-spotted spider mite</name>
    <dbReference type="NCBI Taxonomy" id="32264"/>
    <lineage>
        <taxon>Eukaryota</taxon>
        <taxon>Metazoa</taxon>
        <taxon>Ecdysozoa</taxon>
        <taxon>Arthropoda</taxon>
        <taxon>Chelicerata</taxon>
        <taxon>Arachnida</taxon>
        <taxon>Acari</taxon>
        <taxon>Acariformes</taxon>
        <taxon>Trombidiformes</taxon>
        <taxon>Prostigmata</taxon>
        <taxon>Eleutherengona</taxon>
        <taxon>Raphignathae</taxon>
        <taxon>Tetranychoidea</taxon>
        <taxon>Tetranychidae</taxon>
        <taxon>Tetranychus</taxon>
    </lineage>
</organism>
<proteinExistence type="predicted"/>
<dbReference type="HOGENOM" id="CLU_3377630_0_0_1"/>
<name>T1JT38_TETUR</name>
<evidence type="ECO:0000313" key="1">
    <source>
        <dbReference type="EnsemblMetazoa" id="tetur01g12720.1"/>
    </source>
</evidence>
<reference evidence="1" key="2">
    <citation type="submission" date="2015-06" db="UniProtKB">
        <authorList>
            <consortium name="EnsemblMetazoa"/>
        </authorList>
    </citation>
    <scope>IDENTIFICATION</scope>
</reference>
<sequence>MLKVKLEHFSSSKLFSCKSVLDTKLVNKVKFNSD</sequence>
<keyword evidence="2" id="KW-1185">Reference proteome</keyword>
<protein>
    <submittedName>
        <fullName evidence="1">Uncharacterized protein</fullName>
    </submittedName>
</protein>
<accession>T1JT38</accession>
<reference evidence="2" key="1">
    <citation type="submission" date="2011-08" db="EMBL/GenBank/DDBJ databases">
        <authorList>
            <person name="Rombauts S."/>
        </authorList>
    </citation>
    <scope>NUCLEOTIDE SEQUENCE</scope>
    <source>
        <strain evidence="2">London</strain>
    </source>
</reference>
<dbReference type="EnsemblMetazoa" id="tetur01g12720.1">
    <property type="protein sequence ID" value="tetur01g12720.1"/>
    <property type="gene ID" value="tetur01g12720"/>
</dbReference>
<dbReference type="EMBL" id="CAEY01000472">
    <property type="status" value="NOT_ANNOTATED_CDS"/>
    <property type="molecule type" value="Genomic_DNA"/>
</dbReference>
<dbReference type="Proteomes" id="UP000015104">
    <property type="component" value="Unassembled WGS sequence"/>
</dbReference>
<evidence type="ECO:0000313" key="2">
    <source>
        <dbReference type="Proteomes" id="UP000015104"/>
    </source>
</evidence>
<dbReference type="AlphaFoldDB" id="T1JT38"/>